<sequence length="86" mass="9290">MEHCRNQLNNFGSAHKVKPVYFDTFCGPQHASTWETAVFINGQQYGAGLGASKGQARENAARIALQVIRSTGGIDLGTTQASRQHS</sequence>
<protein>
    <recommendedName>
        <fullName evidence="2">DRBM domain-containing protein</fullName>
    </recommendedName>
</protein>
<dbReference type="OrthoDB" id="112668at2759"/>
<evidence type="ECO:0000256" key="1">
    <source>
        <dbReference type="PROSITE-ProRule" id="PRU00266"/>
    </source>
</evidence>
<dbReference type="SMART" id="SM00358">
    <property type="entry name" value="DSRM"/>
    <property type="match status" value="1"/>
</dbReference>
<dbReference type="InterPro" id="IPR014720">
    <property type="entry name" value="dsRBD_dom"/>
</dbReference>
<accession>A0A4S8LNB9</accession>
<evidence type="ECO:0000313" key="4">
    <source>
        <dbReference type="Proteomes" id="UP000297245"/>
    </source>
</evidence>
<organism evidence="3 4">
    <name type="scientific">Dendrothele bispora (strain CBS 962.96)</name>
    <dbReference type="NCBI Taxonomy" id="1314807"/>
    <lineage>
        <taxon>Eukaryota</taxon>
        <taxon>Fungi</taxon>
        <taxon>Dikarya</taxon>
        <taxon>Basidiomycota</taxon>
        <taxon>Agaricomycotina</taxon>
        <taxon>Agaricomycetes</taxon>
        <taxon>Agaricomycetidae</taxon>
        <taxon>Agaricales</taxon>
        <taxon>Agaricales incertae sedis</taxon>
        <taxon>Dendrothele</taxon>
    </lineage>
</organism>
<dbReference type="SUPFAM" id="SSF54768">
    <property type="entry name" value="dsRNA-binding domain-like"/>
    <property type="match status" value="1"/>
</dbReference>
<proteinExistence type="predicted"/>
<gene>
    <name evidence="3" type="ORF">K435DRAFT_968584</name>
</gene>
<dbReference type="Gene3D" id="3.30.160.20">
    <property type="match status" value="1"/>
</dbReference>
<dbReference type="EMBL" id="ML179329">
    <property type="protein sequence ID" value="THU90621.1"/>
    <property type="molecule type" value="Genomic_DNA"/>
</dbReference>
<dbReference type="Proteomes" id="UP000297245">
    <property type="component" value="Unassembled WGS sequence"/>
</dbReference>
<dbReference type="AlphaFoldDB" id="A0A4S8LNB9"/>
<reference evidence="3 4" key="1">
    <citation type="journal article" date="2019" name="Nat. Ecol. Evol.">
        <title>Megaphylogeny resolves global patterns of mushroom evolution.</title>
        <authorList>
            <person name="Varga T."/>
            <person name="Krizsan K."/>
            <person name="Foldi C."/>
            <person name="Dima B."/>
            <person name="Sanchez-Garcia M."/>
            <person name="Sanchez-Ramirez S."/>
            <person name="Szollosi G.J."/>
            <person name="Szarkandi J.G."/>
            <person name="Papp V."/>
            <person name="Albert L."/>
            <person name="Andreopoulos W."/>
            <person name="Angelini C."/>
            <person name="Antonin V."/>
            <person name="Barry K.W."/>
            <person name="Bougher N.L."/>
            <person name="Buchanan P."/>
            <person name="Buyck B."/>
            <person name="Bense V."/>
            <person name="Catcheside P."/>
            <person name="Chovatia M."/>
            <person name="Cooper J."/>
            <person name="Damon W."/>
            <person name="Desjardin D."/>
            <person name="Finy P."/>
            <person name="Geml J."/>
            <person name="Haridas S."/>
            <person name="Hughes K."/>
            <person name="Justo A."/>
            <person name="Karasinski D."/>
            <person name="Kautmanova I."/>
            <person name="Kiss B."/>
            <person name="Kocsube S."/>
            <person name="Kotiranta H."/>
            <person name="LaButti K.M."/>
            <person name="Lechner B.E."/>
            <person name="Liimatainen K."/>
            <person name="Lipzen A."/>
            <person name="Lukacs Z."/>
            <person name="Mihaltcheva S."/>
            <person name="Morgado L.N."/>
            <person name="Niskanen T."/>
            <person name="Noordeloos M.E."/>
            <person name="Ohm R.A."/>
            <person name="Ortiz-Santana B."/>
            <person name="Ovrebo C."/>
            <person name="Racz N."/>
            <person name="Riley R."/>
            <person name="Savchenko A."/>
            <person name="Shiryaev A."/>
            <person name="Soop K."/>
            <person name="Spirin V."/>
            <person name="Szebenyi C."/>
            <person name="Tomsovsky M."/>
            <person name="Tulloss R.E."/>
            <person name="Uehling J."/>
            <person name="Grigoriev I.V."/>
            <person name="Vagvolgyi C."/>
            <person name="Papp T."/>
            <person name="Martin F.M."/>
            <person name="Miettinen O."/>
            <person name="Hibbett D.S."/>
            <person name="Nagy L.G."/>
        </authorList>
    </citation>
    <scope>NUCLEOTIDE SEQUENCE [LARGE SCALE GENOMIC DNA]</scope>
    <source>
        <strain evidence="3 4">CBS 962.96</strain>
    </source>
</reference>
<dbReference type="PROSITE" id="PS50137">
    <property type="entry name" value="DS_RBD"/>
    <property type="match status" value="1"/>
</dbReference>
<evidence type="ECO:0000259" key="2">
    <source>
        <dbReference type="PROSITE" id="PS50137"/>
    </source>
</evidence>
<feature type="domain" description="DRBM" evidence="2">
    <location>
        <begin position="3"/>
        <end position="70"/>
    </location>
</feature>
<dbReference type="Pfam" id="PF00035">
    <property type="entry name" value="dsrm"/>
    <property type="match status" value="1"/>
</dbReference>
<keyword evidence="1" id="KW-0694">RNA-binding</keyword>
<evidence type="ECO:0000313" key="3">
    <source>
        <dbReference type="EMBL" id="THU90621.1"/>
    </source>
</evidence>
<dbReference type="GO" id="GO:0003723">
    <property type="term" value="F:RNA binding"/>
    <property type="evidence" value="ECO:0007669"/>
    <property type="project" value="UniProtKB-UniRule"/>
</dbReference>
<keyword evidence="4" id="KW-1185">Reference proteome</keyword>
<name>A0A4S8LNB9_DENBC</name>